<accession>A0A8C4REU9</accession>
<organism evidence="3 4">
    <name type="scientific">Erpetoichthys calabaricus</name>
    <name type="common">Rope fish</name>
    <name type="synonym">Calamoichthys calabaricus</name>
    <dbReference type="NCBI Taxonomy" id="27687"/>
    <lineage>
        <taxon>Eukaryota</taxon>
        <taxon>Metazoa</taxon>
        <taxon>Chordata</taxon>
        <taxon>Craniata</taxon>
        <taxon>Vertebrata</taxon>
        <taxon>Euteleostomi</taxon>
        <taxon>Actinopterygii</taxon>
        <taxon>Polypteriformes</taxon>
        <taxon>Polypteridae</taxon>
        <taxon>Erpetoichthys</taxon>
    </lineage>
</organism>
<evidence type="ECO:0000313" key="3">
    <source>
        <dbReference type="Ensembl" id="ENSECRP00000000696.1"/>
    </source>
</evidence>
<dbReference type="GO" id="GO:0008375">
    <property type="term" value="F:acetylglucosaminyltransferase activity"/>
    <property type="evidence" value="ECO:0007669"/>
    <property type="project" value="TreeGrafter"/>
</dbReference>
<evidence type="ECO:0000256" key="1">
    <source>
        <dbReference type="SAM" id="Phobius"/>
    </source>
</evidence>
<dbReference type="InterPro" id="IPR057279">
    <property type="entry name" value="MGAT4"/>
</dbReference>
<dbReference type="InterPro" id="IPR006759">
    <property type="entry name" value="Glyco_transf_54"/>
</dbReference>
<dbReference type="AlphaFoldDB" id="A0A8C4REU9"/>
<dbReference type="Proteomes" id="UP000694620">
    <property type="component" value="Chromosome 2"/>
</dbReference>
<name>A0A8C4REU9_ERPCA</name>
<evidence type="ECO:0000259" key="2">
    <source>
        <dbReference type="Pfam" id="PF04666"/>
    </source>
</evidence>
<sequence length="357" mass="41756">MLPLQLTFIYYRLSTLVHLCAPAKVTGSKYLPSVDLACFFFFFLIQALLFIYTFIHLFTGEERTMTGLYQYHCHRNVFLILLIIIFFALLKWHYLPDQDVDCKFLQDEQITDFYRKWQDQTSFLKEAIYLPLQVPYRYLVGSSFLTKKCFAVGIRVKKNKDKANSLAIIQSIFDESSPINLDEILVIIYLADADYAWVLSIEEKIKTYFSIHIAAGRLVTIQAAKSAYPPLKQVDFNKDQENSLPSVQENVDFAFLINFISNLSKYVIILEDNLRCMKNCFNRVKAHIAKMNKGQWVSLHLTYPGQVGKLYHNYDCSQLARFLLLFYDKMSLPDLLLQFQKTRVQQKDIIAIPQVFW</sequence>
<reference evidence="3" key="3">
    <citation type="submission" date="2025-09" db="UniProtKB">
        <authorList>
            <consortium name="Ensembl"/>
        </authorList>
    </citation>
    <scope>IDENTIFICATION</scope>
</reference>
<keyword evidence="1" id="KW-0812">Transmembrane</keyword>
<dbReference type="GeneTree" id="ENSGT00940000155352"/>
<feature type="transmembrane region" description="Helical" evidence="1">
    <location>
        <begin position="76"/>
        <end position="95"/>
    </location>
</feature>
<reference evidence="3" key="2">
    <citation type="submission" date="2025-08" db="UniProtKB">
        <authorList>
            <consortium name="Ensembl"/>
        </authorList>
    </citation>
    <scope>IDENTIFICATION</scope>
</reference>
<keyword evidence="1" id="KW-0472">Membrane</keyword>
<reference evidence="3" key="1">
    <citation type="submission" date="2021-06" db="EMBL/GenBank/DDBJ databases">
        <authorList>
            <consortium name="Wellcome Sanger Institute Data Sharing"/>
        </authorList>
    </citation>
    <scope>NUCLEOTIDE SEQUENCE [LARGE SCALE GENOMIC DNA]</scope>
</reference>
<dbReference type="PANTHER" id="PTHR12062:SF29">
    <property type="entry name" value="ALPHA-1,3-MANNOSYL-GLYCOPROTEIN 4-BETA-N-ACETYLGLUCOSAMINYLTRANSFERASE C"/>
    <property type="match status" value="1"/>
</dbReference>
<feature type="domain" description="MGAT4 conserved region" evidence="2">
    <location>
        <begin position="133"/>
        <end position="344"/>
    </location>
</feature>
<dbReference type="Ensembl" id="ENSECRT00000000709.1">
    <property type="protein sequence ID" value="ENSECRP00000000696.1"/>
    <property type="gene ID" value="ENSECRG00000000434.1"/>
</dbReference>
<proteinExistence type="predicted"/>
<dbReference type="GO" id="GO:0006487">
    <property type="term" value="P:protein N-linked glycosylation"/>
    <property type="evidence" value="ECO:0007669"/>
    <property type="project" value="TreeGrafter"/>
</dbReference>
<dbReference type="PANTHER" id="PTHR12062">
    <property type="entry name" value="N-ACETYLGLUCOSAMINYLTRANSFERASE VI"/>
    <property type="match status" value="1"/>
</dbReference>
<gene>
    <name evidence="3" type="primary">LOC114645907</name>
</gene>
<protein>
    <submittedName>
        <fullName evidence="3">Alpha-1,3-mannosyl-glycoprotein 4-beta-N-acetylglucosaminyltransferase C-like</fullName>
    </submittedName>
</protein>
<keyword evidence="4" id="KW-1185">Reference proteome</keyword>
<feature type="transmembrane region" description="Helical" evidence="1">
    <location>
        <begin position="34"/>
        <end position="55"/>
    </location>
</feature>
<evidence type="ECO:0000313" key="4">
    <source>
        <dbReference type="Proteomes" id="UP000694620"/>
    </source>
</evidence>
<keyword evidence="1" id="KW-1133">Transmembrane helix</keyword>
<dbReference type="Pfam" id="PF04666">
    <property type="entry name" value="MGAT4_cons"/>
    <property type="match status" value="1"/>
</dbReference>